<dbReference type="Proteomes" id="UP000290365">
    <property type="component" value="Chromosome"/>
</dbReference>
<dbReference type="GO" id="GO:0000160">
    <property type="term" value="P:phosphorelay signal transduction system"/>
    <property type="evidence" value="ECO:0007669"/>
    <property type="project" value="InterPro"/>
</dbReference>
<proteinExistence type="predicted"/>
<evidence type="ECO:0000313" key="3">
    <source>
        <dbReference type="EMBL" id="QBD82167.1"/>
    </source>
</evidence>
<keyword evidence="4" id="KW-1185">Reference proteome</keyword>
<dbReference type="RefSeq" id="WP_129893236.1">
    <property type="nucleotide sequence ID" value="NZ_CP035758.1"/>
</dbReference>
<accession>A0A4P6K1V3</accession>
<evidence type="ECO:0000256" key="1">
    <source>
        <dbReference type="PROSITE-ProRule" id="PRU00169"/>
    </source>
</evidence>
<dbReference type="OrthoDB" id="9782655at2"/>
<reference evidence="3 4" key="1">
    <citation type="submission" date="2019-01" db="EMBL/GenBank/DDBJ databases">
        <title>Ktedonosporobacter rubrisoli SCAWS-G2.</title>
        <authorList>
            <person name="Huang Y."/>
            <person name="Yan B."/>
        </authorList>
    </citation>
    <scope>NUCLEOTIDE SEQUENCE [LARGE SCALE GENOMIC DNA]</scope>
    <source>
        <strain evidence="3 4">SCAWS-G2</strain>
    </source>
</reference>
<dbReference type="CDD" id="cd00156">
    <property type="entry name" value="REC"/>
    <property type="match status" value="1"/>
</dbReference>
<dbReference type="PROSITE" id="PS50110">
    <property type="entry name" value="RESPONSE_REGULATORY"/>
    <property type="match status" value="1"/>
</dbReference>
<name>A0A4P6K1V3_KTERU</name>
<gene>
    <name evidence="3" type="ORF">EPA93_41790</name>
</gene>
<keyword evidence="1" id="KW-0597">Phosphoprotein</keyword>
<evidence type="ECO:0000259" key="2">
    <source>
        <dbReference type="PROSITE" id="PS50110"/>
    </source>
</evidence>
<evidence type="ECO:0000313" key="4">
    <source>
        <dbReference type="Proteomes" id="UP000290365"/>
    </source>
</evidence>
<dbReference type="InterPro" id="IPR001789">
    <property type="entry name" value="Sig_transdc_resp-reg_receiver"/>
</dbReference>
<dbReference type="SUPFAM" id="SSF52172">
    <property type="entry name" value="CheY-like"/>
    <property type="match status" value="1"/>
</dbReference>
<sequence>MSFREKILSLYGSSKYRCILLAIYDSQIGADLVDRIMQTTPYLAVRVPNSFEVLECTRYIKPDLLILDESLPGMDGLELYDQLRRRKKLEKLAAIILAIRTGDAGGNGQDISIVRSFGRNSLLRRIEKLLQG</sequence>
<organism evidence="3 4">
    <name type="scientific">Ktedonosporobacter rubrisoli</name>
    <dbReference type="NCBI Taxonomy" id="2509675"/>
    <lineage>
        <taxon>Bacteria</taxon>
        <taxon>Bacillati</taxon>
        <taxon>Chloroflexota</taxon>
        <taxon>Ktedonobacteria</taxon>
        <taxon>Ktedonobacterales</taxon>
        <taxon>Ktedonosporobacteraceae</taxon>
        <taxon>Ktedonosporobacter</taxon>
    </lineage>
</organism>
<dbReference type="Gene3D" id="3.40.50.2300">
    <property type="match status" value="1"/>
</dbReference>
<dbReference type="InterPro" id="IPR011006">
    <property type="entry name" value="CheY-like_superfamily"/>
</dbReference>
<protein>
    <submittedName>
        <fullName evidence="3">Response regulator</fullName>
    </submittedName>
</protein>
<dbReference type="EMBL" id="CP035758">
    <property type="protein sequence ID" value="QBD82167.1"/>
    <property type="molecule type" value="Genomic_DNA"/>
</dbReference>
<dbReference type="AlphaFoldDB" id="A0A4P6K1V3"/>
<feature type="modified residue" description="4-aspartylphosphate" evidence="1">
    <location>
        <position position="68"/>
    </location>
</feature>
<dbReference type="Pfam" id="PF00072">
    <property type="entry name" value="Response_reg"/>
    <property type="match status" value="1"/>
</dbReference>
<dbReference type="KEGG" id="kbs:EPA93_41790"/>
<feature type="domain" description="Response regulatory" evidence="2">
    <location>
        <begin position="19"/>
        <end position="130"/>
    </location>
</feature>